<dbReference type="SUPFAM" id="SSF53850">
    <property type="entry name" value="Periplasmic binding protein-like II"/>
    <property type="match status" value="1"/>
</dbReference>
<keyword evidence="3 4" id="KW-0732">Signal</keyword>
<name>A0A9D5JZ80_9BACT</name>
<comment type="caution">
    <text evidence="5">The sequence shown here is derived from an EMBL/GenBank/DDBJ whole genome shotgun (WGS) entry which is preliminary data.</text>
</comment>
<dbReference type="PANTHER" id="PTHR30024">
    <property type="entry name" value="ALIPHATIC SULFONATES-BINDING PROTEIN-RELATED"/>
    <property type="match status" value="1"/>
</dbReference>
<comment type="subcellular location">
    <subcellularLocation>
        <location evidence="1">Periplasm</location>
    </subcellularLocation>
</comment>
<dbReference type="Pfam" id="PF13379">
    <property type="entry name" value="NMT1_2"/>
    <property type="match status" value="1"/>
</dbReference>
<organism evidence="5 6">
    <name type="scientific">candidate division KSB3 bacterium</name>
    <dbReference type="NCBI Taxonomy" id="2044937"/>
    <lineage>
        <taxon>Bacteria</taxon>
        <taxon>candidate division KSB3</taxon>
    </lineage>
</organism>
<dbReference type="AlphaFoldDB" id="A0A9D5JZ80"/>
<evidence type="ECO:0000313" key="5">
    <source>
        <dbReference type="EMBL" id="MBD3326691.1"/>
    </source>
</evidence>
<dbReference type="EMBL" id="WJJP01000619">
    <property type="protein sequence ID" value="MBD3326691.1"/>
    <property type="molecule type" value="Genomic_DNA"/>
</dbReference>
<comment type="similarity">
    <text evidence="2">Belongs to the bacterial solute-binding protein SsuA/TauA family.</text>
</comment>
<proteinExistence type="inferred from homology"/>
<evidence type="ECO:0008006" key="7">
    <source>
        <dbReference type="Google" id="ProtNLM"/>
    </source>
</evidence>
<evidence type="ECO:0000256" key="2">
    <source>
        <dbReference type="ARBA" id="ARBA00010742"/>
    </source>
</evidence>
<feature type="signal peptide" evidence="4">
    <location>
        <begin position="1"/>
        <end position="24"/>
    </location>
</feature>
<dbReference type="PANTHER" id="PTHR30024:SF47">
    <property type="entry name" value="TAURINE-BINDING PERIPLASMIC PROTEIN"/>
    <property type="match status" value="1"/>
</dbReference>
<feature type="chain" id="PRO_5038680068" description="SsuA/THI5-like domain-containing protein" evidence="4">
    <location>
        <begin position="25"/>
        <end position="330"/>
    </location>
</feature>
<dbReference type="Gene3D" id="3.40.190.10">
    <property type="entry name" value="Periplasmic binding protein-like II"/>
    <property type="match status" value="2"/>
</dbReference>
<evidence type="ECO:0000256" key="3">
    <source>
        <dbReference type="ARBA" id="ARBA00022729"/>
    </source>
</evidence>
<gene>
    <name evidence="5" type="ORF">GF339_19055</name>
</gene>
<evidence type="ECO:0000313" key="6">
    <source>
        <dbReference type="Proteomes" id="UP000649604"/>
    </source>
</evidence>
<evidence type="ECO:0000256" key="1">
    <source>
        <dbReference type="ARBA" id="ARBA00004418"/>
    </source>
</evidence>
<reference evidence="5" key="1">
    <citation type="submission" date="2019-11" db="EMBL/GenBank/DDBJ databases">
        <title>Microbial mats filling the niche in hypersaline microbial mats.</title>
        <authorList>
            <person name="Wong H.L."/>
            <person name="Macleod F.I."/>
            <person name="White R.A. III"/>
            <person name="Burns B.P."/>
        </authorList>
    </citation>
    <scope>NUCLEOTIDE SEQUENCE</scope>
    <source>
        <strain evidence="5">Rbin_158</strain>
    </source>
</reference>
<protein>
    <recommendedName>
        <fullName evidence="7">SsuA/THI5-like domain-containing protein</fullName>
    </recommendedName>
</protein>
<sequence>MKRMILIIVMIACGLMSTQEMVQARTYKIASASWIAWSPAHVADVKGFWEDQGLDVRLVTIANPQENMNLFQRKLVDITFEMIGTAVGLYLDGLPVRILAETDWSHGGDKIIVKQDLETTELQGKPIGVYFDFPPVTYFLNQYLSSIGLQFSDTRIIEMEPDALADHFINDRFGIIVCFDPEARRAEEEGNGKVVATSATYPGSIPEGMIILEDTLQEIPEADLIKIFNGWIKAVEWSQNPANWQEYMEILNTQTFPNDPPYSEDVLREMLAAVRIHDTQTMLARNQDGGGLETYLEDLKTFLAANEMLTKDFTVQDIFANDVIVRTISQ</sequence>
<dbReference type="Proteomes" id="UP000649604">
    <property type="component" value="Unassembled WGS sequence"/>
</dbReference>
<dbReference type="GO" id="GO:0042597">
    <property type="term" value="C:periplasmic space"/>
    <property type="evidence" value="ECO:0007669"/>
    <property type="project" value="UniProtKB-SubCell"/>
</dbReference>
<evidence type="ECO:0000256" key="4">
    <source>
        <dbReference type="SAM" id="SignalP"/>
    </source>
</evidence>
<accession>A0A9D5JZ80</accession>